<accession>A0ABD1MFH9</accession>
<sequence length="468" mass="52484">MALETWLIKVKTALSQKKPLFSSSKPKRVAVLSFEMANVMSKLLHLWQSLSDASVVRLRNDAVALEGVRKLISNDESFLLSLAVAEFADSLRLVADSVSRLSQNCHDPSLRSFRRVFTEFANSGLDPHGWTLTTPKDIEAKHRKLQHYVALTATLHKEIDALTLLESAFKKALLGNNNTDAKKLHDLQHKIFWQKQEVKNLKERSLWNKSFDSVVLLLARFVFTVLARFKVVFGIGHSSVPFLSRSLSSVYPSDHQNPISNPCSSVSGPLKRSKLDEENEDSGRGFFESNCKVLNMKKDGESDTLGASGLALHYANLVMVLEKMIKSPQLVGLDARDDLYGMLPSSIRACLRGRLRGVGLSACDDHVLAGEWREALGRILGWLGPLAHNMIKWQSERSYEQQNSLVPKTNVLLLQTLFFANKEKTEAAITELLVGLNYVWRFEREMTAKALFECTKFNGLIACTNPLN</sequence>
<evidence type="ECO:0000259" key="2">
    <source>
        <dbReference type="Pfam" id="PF05003"/>
    </source>
</evidence>
<dbReference type="InterPro" id="IPR021864">
    <property type="entry name" value="DUF3475"/>
</dbReference>
<organism evidence="4 5">
    <name type="scientific">Flemingia macrophylla</name>
    <dbReference type="NCBI Taxonomy" id="520843"/>
    <lineage>
        <taxon>Eukaryota</taxon>
        <taxon>Viridiplantae</taxon>
        <taxon>Streptophyta</taxon>
        <taxon>Embryophyta</taxon>
        <taxon>Tracheophyta</taxon>
        <taxon>Spermatophyta</taxon>
        <taxon>Magnoliopsida</taxon>
        <taxon>eudicotyledons</taxon>
        <taxon>Gunneridae</taxon>
        <taxon>Pentapetalae</taxon>
        <taxon>rosids</taxon>
        <taxon>fabids</taxon>
        <taxon>Fabales</taxon>
        <taxon>Fabaceae</taxon>
        <taxon>Papilionoideae</taxon>
        <taxon>50 kb inversion clade</taxon>
        <taxon>NPAAA clade</taxon>
        <taxon>indigoferoid/millettioid clade</taxon>
        <taxon>Phaseoleae</taxon>
        <taxon>Flemingia</taxon>
    </lineage>
</organism>
<dbReference type="Proteomes" id="UP001603857">
    <property type="component" value="Unassembled WGS sequence"/>
</dbReference>
<reference evidence="4 5" key="1">
    <citation type="submission" date="2024-08" db="EMBL/GenBank/DDBJ databases">
        <title>Insights into the chromosomal genome structure of Flemingia macrophylla.</title>
        <authorList>
            <person name="Ding Y."/>
            <person name="Zhao Y."/>
            <person name="Bi W."/>
            <person name="Wu M."/>
            <person name="Zhao G."/>
            <person name="Gong Y."/>
            <person name="Li W."/>
            <person name="Zhang P."/>
        </authorList>
    </citation>
    <scope>NUCLEOTIDE SEQUENCE [LARGE SCALE GENOMIC DNA]</scope>
    <source>
        <strain evidence="4">DYQJB</strain>
        <tissue evidence="4">Leaf</tissue>
    </source>
</reference>
<evidence type="ECO:0000313" key="4">
    <source>
        <dbReference type="EMBL" id="KAL2334504.1"/>
    </source>
</evidence>
<dbReference type="AlphaFoldDB" id="A0ABD1MFH9"/>
<dbReference type="InterPro" id="IPR007700">
    <property type="entry name" value="DUF668"/>
</dbReference>
<comment type="caution">
    <text evidence="4">The sequence shown here is derived from an EMBL/GenBank/DDBJ whole genome shotgun (WGS) entry which is preliminary data.</text>
</comment>
<dbReference type="PANTHER" id="PTHR31371:SF11">
    <property type="entry name" value="DUF3475 DOMAIN PROTEIN"/>
    <property type="match status" value="1"/>
</dbReference>
<evidence type="ECO:0000313" key="5">
    <source>
        <dbReference type="Proteomes" id="UP001603857"/>
    </source>
</evidence>
<evidence type="ECO:0008006" key="6">
    <source>
        <dbReference type="Google" id="ProtNLM"/>
    </source>
</evidence>
<dbReference type="EMBL" id="JBGMDY010000005">
    <property type="protein sequence ID" value="KAL2334504.1"/>
    <property type="molecule type" value="Genomic_DNA"/>
</dbReference>
<dbReference type="PANTHER" id="PTHR31371">
    <property type="entry name" value="BNAC09G50660D PROTEIN"/>
    <property type="match status" value="1"/>
</dbReference>
<keyword evidence="5" id="KW-1185">Reference proteome</keyword>
<feature type="domain" description="DUF3475" evidence="3">
    <location>
        <begin position="31"/>
        <end position="86"/>
    </location>
</feature>
<protein>
    <recommendedName>
        <fullName evidence="6">DUF3475 domain-containing protein</fullName>
    </recommendedName>
</protein>
<name>A0ABD1MFH9_9FABA</name>
<evidence type="ECO:0000259" key="3">
    <source>
        <dbReference type="Pfam" id="PF11961"/>
    </source>
</evidence>
<feature type="region of interest" description="Disordered" evidence="1">
    <location>
        <begin position="255"/>
        <end position="282"/>
    </location>
</feature>
<feature type="domain" description="DUF668" evidence="2">
    <location>
        <begin position="304"/>
        <end position="392"/>
    </location>
</feature>
<evidence type="ECO:0000256" key="1">
    <source>
        <dbReference type="SAM" id="MobiDB-lite"/>
    </source>
</evidence>
<gene>
    <name evidence="4" type="ORF">Fmac_015717</name>
</gene>
<feature type="compositionally biased region" description="Polar residues" evidence="1">
    <location>
        <begin position="255"/>
        <end position="267"/>
    </location>
</feature>
<dbReference type="Pfam" id="PF05003">
    <property type="entry name" value="DUF668"/>
    <property type="match status" value="1"/>
</dbReference>
<dbReference type="Pfam" id="PF11961">
    <property type="entry name" value="DUF3475"/>
    <property type="match status" value="1"/>
</dbReference>
<proteinExistence type="predicted"/>